<sequence length="129" mass="14699">MDEENVHQVPRGLTLEQTQFLGLQRGQEELSARLDVVIQALDRMAVVPAPPQRAHRVPRRNVRVEDEADLEDELLEISILDDPGFDSILLLLGSATKSTGFASFWYQSIGSKLRFHLSLFFPCSLFWNF</sequence>
<keyword evidence="2" id="KW-1185">Reference proteome</keyword>
<name>A0A2I0I2Q0_PUNGR</name>
<organism evidence="1 2">
    <name type="scientific">Punica granatum</name>
    <name type="common">Pomegranate</name>
    <dbReference type="NCBI Taxonomy" id="22663"/>
    <lineage>
        <taxon>Eukaryota</taxon>
        <taxon>Viridiplantae</taxon>
        <taxon>Streptophyta</taxon>
        <taxon>Embryophyta</taxon>
        <taxon>Tracheophyta</taxon>
        <taxon>Spermatophyta</taxon>
        <taxon>Magnoliopsida</taxon>
        <taxon>eudicotyledons</taxon>
        <taxon>Gunneridae</taxon>
        <taxon>Pentapetalae</taxon>
        <taxon>rosids</taxon>
        <taxon>malvids</taxon>
        <taxon>Myrtales</taxon>
        <taxon>Lythraceae</taxon>
        <taxon>Punica</taxon>
    </lineage>
</organism>
<dbReference type="EMBL" id="PGOL01004158">
    <property type="protein sequence ID" value="PKI38259.1"/>
    <property type="molecule type" value="Genomic_DNA"/>
</dbReference>
<comment type="caution">
    <text evidence="1">The sequence shown here is derived from an EMBL/GenBank/DDBJ whole genome shotgun (WGS) entry which is preliminary data.</text>
</comment>
<protein>
    <submittedName>
        <fullName evidence="1">Uncharacterized protein</fullName>
    </submittedName>
</protein>
<evidence type="ECO:0000313" key="1">
    <source>
        <dbReference type="EMBL" id="PKI38259.1"/>
    </source>
</evidence>
<proteinExistence type="predicted"/>
<accession>A0A2I0I2Q0</accession>
<evidence type="ECO:0000313" key="2">
    <source>
        <dbReference type="Proteomes" id="UP000233551"/>
    </source>
</evidence>
<dbReference type="AlphaFoldDB" id="A0A2I0I2Q0"/>
<reference evidence="1 2" key="1">
    <citation type="submission" date="2017-11" db="EMBL/GenBank/DDBJ databases">
        <title>De-novo sequencing of pomegranate (Punica granatum L.) genome.</title>
        <authorList>
            <person name="Akparov Z."/>
            <person name="Amiraslanov A."/>
            <person name="Hajiyeva S."/>
            <person name="Abbasov M."/>
            <person name="Kaur K."/>
            <person name="Hamwieh A."/>
            <person name="Solovyev V."/>
            <person name="Salamov A."/>
            <person name="Braich B."/>
            <person name="Kosarev P."/>
            <person name="Mahmoud A."/>
            <person name="Hajiyev E."/>
            <person name="Babayeva S."/>
            <person name="Izzatullayeva V."/>
            <person name="Mammadov A."/>
            <person name="Mammadov A."/>
            <person name="Sharifova S."/>
            <person name="Ojaghi J."/>
            <person name="Eynullazada K."/>
            <person name="Bayramov B."/>
            <person name="Abdulazimova A."/>
            <person name="Shahmuradov I."/>
        </authorList>
    </citation>
    <scope>NUCLEOTIDE SEQUENCE [LARGE SCALE GENOMIC DNA]</scope>
    <source>
        <strain evidence="2">cv. AG2017</strain>
        <tissue evidence="1">Leaf</tissue>
    </source>
</reference>
<gene>
    <name evidence="1" type="ORF">CRG98_041350</name>
</gene>
<dbReference type="Proteomes" id="UP000233551">
    <property type="component" value="Unassembled WGS sequence"/>
</dbReference>